<evidence type="ECO:0000313" key="2">
    <source>
        <dbReference type="EMBL" id="MBD7942485.1"/>
    </source>
</evidence>
<evidence type="ECO:0000313" key="3">
    <source>
        <dbReference type="Proteomes" id="UP000638918"/>
    </source>
</evidence>
<dbReference type="RefSeq" id="WP_191744867.1">
    <property type="nucleotide sequence ID" value="NZ_JACSQU010000006.1"/>
</dbReference>
<gene>
    <name evidence="2" type="ORF">H9656_13935</name>
</gene>
<keyword evidence="1" id="KW-0472">Membrane</keyword>
<dbReference type="Proteomes" id="UP000638918">
    <property type="component" value="Unassembled WGS sequence"/>
</dbReference>
<feature type="transmembrane region" description="Helical" evidence="1">
    <location>
        <begin position="12"/>
        <end position="30"/>
    </location>
</feature>
<sequence>MAEPTIQMKNRAILIAAAIIFILFVGWFVGYRWGADAAHKANAAKPSVTAPI</sequence>
<evidence type="ECO:0008006" key="4">
    <source>
        <dbReference type="Google" id="ProtNLM"/>
    </source>
</evidence>
<keyword evidence="3" id="KW-1185">Reference proteome</keyword>
<name>A0ABR8R3X9_9CAUL</name>
<keyword evidence="1" id="KW-1133">Transmembrane helix</keyword>
<organism evidence="2 3">
    <name type="scientific">Brevundimonas guildfordensis</name>
    <dbReference type="NCBI Taxonomy" id="2762241"/>
    <lineage>
        <taxon>Bacteria</taxon>
        <taxon>Pseudomonadati</taxon>
        <taxon>Pseudomonadota</taxon>
        <taxon>Alphaproteobacteria</taxon>
        <taxon>Caulobacterales</taxon>
        <taxon>Caulobacteraceae</taxon>
        <taxon>Brevundimonas</taxon>
    </lineage>
</organism>
<protein>
    <recommendedName>
        <fullName evidence="4">Efflux transporter periplasmic adaptor subunit</fullName>
    </recommendedName>
</protein>
<keyword evidence="1" id="KW-0812">Transmembrane</keyword>
<evidence type="ECO:0000256" key="1">
    <source>
        <dbReference type="SAM" id="Phobius"/>
    </source>
</evidence>
<proteinExistence type="predicted"/>
<dbReference type="EMBL" id="JACSQU010000006">
    <property type="protein sequence ID" value="MBD7942485.1"/>
    <property type="molecule type" value="Genomic_DNA"/>
</dbReference>
<accession>A0ABR8R3X9</accession>
<reference evidence="2 3" key="1">
    <citation type="submission" date="2020-08" db="EMBL/GenBank/DDBJ databases">
        <title>A Genomic Blueprint of the Chicken Gut Microbiome.</title>
        <authorList>
            <person name="Gilroy R."/>
            <person name="Ravi A."/>
            <person name="Getino M."/>
            <person name="Pursley I."/>
            <person name="Horton D.L."/>
            <person name="Alikhan N.-F."/>
            <person name="Baker D."/>
            <person name="Gharbi K."/>
            <person name="Hall N."/>
            <person name="Watson M."/>
            <person name="Adriaenssens E.M."/>
            <person name="Foster-Nyarko E."/>
            <person name="Jarju S."/>
            <person name="Secka A."/>
            <person name="Antonio M."/>
            <person name="Oren A."/>
            <person name="Chaudhuri R."/>
            <person name="La Ragione R.M."/>
            <person name="Hildebrand F."/>
            <person name="Pallen M.J."/>
        </authorList>
    </citation>
    <scope>NUCLEOTIDE SEQUENCE [LARGE SCALE GENOMIC DNA]</scope>
    <source>
        <strain evidence="2 3">Sa3CVA3</strain>
    </source>
</reference>
<comment type="caution">
    <text evidence="2">The sequence shown here is derived from an EMBL/GenBank/DDBJ whole genome shotgun (WGS) entry which is preliminary data.</text>
</comment>